<dbReference type="PANTHER" id="PTHR11122:SF13">
    <property type="entry name" value="GLUCOSE-6-PHOSPHATE 1-EPIMERASE"/>
    <property type="match status" value="1"/>
</dbReference>
<accession>A0A0M4JW80</accession>
<organism evidence="1 2">
    <name type="scientific">Spiroplasma cantharicola</name>
    <dbReference type="NCBI Taxonomy" id="362837"/>
    <lineage>
        <taxon>Bacteria</taxon>
        <taxon>Bacillati</taxon>
        <taxon>Mycoplasmatota</taxon>
        <taxon>Mollicutes</taxon>
        <taxon>Entomoplasmatales</taxon>
        <taxon>Spiroplasmataceae</taxon>
        <taxon>Spiroplasma</taxon>
    </lineage>
</organism>
<dbReference type="RefSeq" id="WP_053945926.1">
    <property type="nucleotide sequence ID" value="NZ_CP012622.1"/>
</dbReference>
<evidence type="ECO:0000313" key="2">
    <source>
        <dbReference type="Proteomes" id="UP000063919"/>
    </source>
</evidence>
<dbReference type="STRING" id="362837.SCANT_v1c02450"/>
<dbReference type="InterPro" id="IPR008183">
    <property type="entry name" value="Aldose_1/G6P_1-epimerase"/>
</dbReference>
<dbReference type="AlphaFoldDB" id="A0A0M4JW80"/>
<keyword evidence="2" id="KW-1185">Reference proteome</keyword>
<dbReference type="GO" id="GO:0016853">
    <property type="term" value="F:isomerase activity"/>
    <property type="evidence" value="ECO:0007669"/>
    <property type="project" value="InterPro"/>
</dbReference>
<dbReference type="Gene3D" id="2.70.98.10">
    <property type="match status" value="1"/>
</dbReference>
<protein>
    <submittedName>
        <fullName evidence="1">Aldose 1-epimerase</fullName>
    </submittedName>
</protein>
<proteinExistence type="predicted"/>
<dbReference type="KEGG" id="scj:SCANT_v1c02450"/>
<dbReference type="Pfam" id="PF01263">
    <property type="entry name" value="Aldose_epim"/>
    <property type="match status" value="1"/>
</dbReference>
<name>A0A0M4JW80_9MOLU</name>
<dbReference type="PATRIC" id="fig|362837.3.peg.246"/>
<dbReference type="OrthoDB" id="9795355at2"/>
<dbReference type="EMBL" id="CP012622">
    <property type="protein sequence ID" value="ALD66155.1"/>
    <property type="molecule type" value="Genomic_DNA"/>
</dbReference>
<dbReference type="InterPro" id="IPR011013">
    <property type="entry name" value="Gal_mutarotase_sf_dom"/>
</dbReference>
<gene>
    <name evidence="1" type="primary">galM</name>
    <name evidence="1" type="ORF">SCANT_v1c02450</name>
</gene>
<dbReference type="GO" id="GO:0030246">
    <property type="term" value="F:carbohydrate binding"/>
    <property type="evidence" value="ECO:0007669"/>
    <property type="project" value="InterPro"/>
</dbReference>
<dbReference type="SUPFAM" id="SSF74650">
    <property type="entry name" value="Galactose mutarotase-like"/>
    <property type="match status" value="1"/>
</dbReference>
<dbReference type="PANTHER" id="PTHR11122">
    <property type="entry name" value="APOSPORY-ASSOCIATED PROTEIN C-RELATED"/>
    <property type="match status" value="1"/>
</dbReference>
<reference evidence="1 2" key="1">
    <citation type="journal article" date="2015" name="Genome Announc.">
        <title>Complete Genome Sequence of Spiroplasma cantharicola CC-1T (DSM 21588), a Bacterium Isolated from Soldier Beetle (Cantharis carolinus).</title>
        <authorList>
            <person name="Lo W.S."/>
            <person name="Liu P.Y."/>
            <person name="Kuo C.H."/>
        </authorList>
    </citation>
    <scope>NUCLEOTIDE SEQUENCE [LARGE SCALE GENOMIC DNA]</scope>
    <source>
        <strain evidence="1 2">CC-1</strain>
    </source>
</reference>
<dbReference type="InterPro" id="IPR014718">
    <property type="entry name" value="GH-type_carb-bd"/>
</dbReference>
<evidence type="ECO:0000313" key="1">
    <source>
        <dbReference type="EMBL" id="ALD66155.1"/>
    </source>
</evidence>
<sequence>MNRIFNSEIEVIFEVNPFEIKSIKKSNIEIIYQQSSNWQKNWPILFPICGNLNGNLEHNGKLLKLERHGFFKEIKSWKIIEHSQSKITLEYISKEDFYEIYPFKFKMTIELYLDKNNFFLNIIIKNLESEEMFFSIGHHPGFKFLNRSNLQIEKPILFSDKFENGLILNLEKDIKIKEFTNQSLDFSDSKSYITDDYNNQDININSGEIKFKIKTNDFKDLVLWRENNSCDFICVEHWNGLPDRVKRISNELKDKPEILTLKTDEQKEFLLNIEF</sequence>
<dbReference type="Proteomes" id="UP000063919">
    <property type="component" value="Chromosome"/>
</dbReference>
<dbReference type="GO" id="GO:0005975">
    <property type="term" value="P:carbohydrate metabolic process"/>
    <property type="evidence" value="ECO:0007669"/>
    <property type="project" value="InterPro"/>
</dbReference>